<dbReference type="GO" id="GO:0052689">
    <property type="term" value="F:carboxylic ester hydrolase activity"/>
    <property type="evidence" value="ECO:0007669"/>
    <property type="project" value="UniProtKB-KW"/>
</dbReference>
<evidence type="ECO:0000256" key="1">
    <source>
        <dbReference type="ARBA" id="ARBA00005964"/>
    </source>
</evidence>
<comment type="similarity">
    <text evidence="1">Belongs to the type-B carboxylesterase/lipase family.</text>
</comment>
<feature type="domain" description="Carboxylesterase type B" evidence="7">
    <location>
        <begin position="47"/>
        <end position="109"/>
    </location>
</feature>
<dbReference type="InterPro" id="IPR002018">
    <property type="entry name" value="CarbesteraseB"/>
</dbReference>
<dbReference type="Pfam" id="PF00135">
    <property type="entry name" value="COesterase"/>
    <property type="match status" value="2"/>
</dbReference>
<dbReference type="OrthoDB" id="6846267at2759"/>
<proteinExistence type="inferred from homology"/>
<evidence type="ECO:0000313" key="9">
    <source>
        <dbReference type="Proteomes" id="UP000094527"/>
    </source>
</evidence>
<protein>
    <submittedName>
        <fullName evidence="8">Esterase FE4</fullName>
    </submittedName>
</protein>
<dbReference type="Gene3D" id="3.40.50.1820">
    <property type="entry name" value="alpha/beta hydrolase"/>
    <property type="match status" value="1"/>
</dbReference>
<evidence type="ECO:0000259" key="7">
    <source>
        <dbReference type="Pfam" id="PF00135"/>
    </source>
</evidence>
<keyword evidence="9" id="KW-1185">Reference proteome</keyword>
<keyword evidence="2" id="KW-0719">Serine esterase</keyword>
<keyword evidence="3" id="KW-0378">Hydrolase</keyword>
<dbReference type="Proteomes" id="UP000094527">
    <property type="component" value="Unassembled WGS sequence"/>
</dbReference>
<dbReference type="EMBL" id="LJIJ01000132">
    <property type="protein sequence ID" value="ODN01962.1"/>
    <property type="molecule type" value="Genomic_DNA"/>
</dbReference>
<feature type="region of interest" description="Disordered" evidence="5">
    <location>
        <begin position="524"/>
        <end position="545"/>
    </location>
</feature>
<keyword evidence="6" id="KW-0472">Membrane</keyword>
<dbReference type="InterPro" id="IPR029058">
    <property type="entry name" value="AB_hydrolase_fold"/>
</dbReference>
<dbReference type="PANTHER" id="PTHR43142:SF1">
    <property type="entry name" value="CARBOXYLIC ESTER HYDROLASE"/>
    <property type="match status" value="1"/>
</dbReference>
<feature type="transmembrane region" description="Helical" evidence="6">
    <location>
        <begin position="22"/>
        <end position="40"/>
    </location>
</feature>
<accession>A0A1D2N9N0</accession>
<dbReference type="SUPFAM" id="SSF53474">
    <property type="entry name" value="alpha/beta-Hydrolases"/>
    <property type="match status" value="1"/>
</dbReference>
<name>A0A1D2N9N0_ORCCI</name>
<sequence>MSAATNSSDTISDLKNKRWNKLIVAGCIVIVAWYLHRFVVNKGNYSDPVVQIKNGWIRGRVGISRGGKPFYEFLGIPFAQPPVGPLRFQSPKPIDDWKGVLSTRRFRPKLKWGRSGESDSGAVIAFIHGGYYVSGHTSLYGPKYLLDEDIVLVTISYRLGALGFLNLGIKDARGPRLKDQRFYLALKWIQDTSCPLWRCKFGNDHGAKCWCVLDSGSSVHFHMLAKASKGLFHKAISNSGTIQSPWAWLGKKSGIEQALRLSKQLDCPVNNSSAALDCLLKKDVNKIVEVHSESLNFLHDPLSVFKPTVEEIDDDDAFLTQDPFELMKSGNIVFRVVPVALVSTLRRFGCTPSVLVRDNSMLQSFLADWREIFATLLLYCQPMTKRCQEKFARYYFGQPMANFLQHNRMLANFLPTMFCRTRVFLITKAAYTNHSVEKSSPVYLFYYAQPIPLSFGDVLWAQYGILPAFVEIGIYLGYAWPEYDADDGWNKLSKEMVKSWVEFAKTGEPAQIFGAKWNHAFSKETQKHSMPSPERKGIPVPQYLR</sequence>
<reference evidence="8 9" key="1">
    <citation type="journal article" date="2016" name="Genome Biol. Evol.">
        <title>Gene Family Evolution Reflects Adaptation to Soil Environmental Stressors in the Genome of the Collembolan Orchesella cincta.</title>
        <authorList>
            <person name="Faddeeva-Vakhrusheva A."/>
            <person name="Derks M.F."/>
            <person name="Anvar S.Y."/>
            <person name="Agamennone V."/>
            <person name="Suring W."/>
            <person name="Smit S."/>
            <person name="van Straalen N.M."/>
            <person name="Roelofs D."/>
        </authorList>
    </citation>
    <scope>NUCLEOTIDE SEQUENCE [LARGE SCALE GENOMIC DNA]</scope>
    <source>
        <tissue evidence="8">Mixed pool</tissue>
    </source>
</reference>
<feature type="domain" description="Carboxylesterase type B" evidence="7">
    <location>
        <begin position="119"/>
        <end position="527"/>
    </location>
</feature>
<keyword evidence="4" id="KW-0325">Glycoprotein</keyword>
<evidence type="ECO:0000256" key="4">
    <source>
        <dbReference type="ARBA" id="ARBA00023180"/>
    </source>
</evidence>
<evidence type="ECO:0000313" key="8">
    <source>
        <dbReference type="EMBL" id="ODN01962.1"/>
    </source>
</evidence>
<evidence type="ECO:0000256" key="3">
    <source>
        <dbReference type="ARBA" id="ARBA00022801"/>
    </source>
</evidence>
<evidence type="ECO:0000256" key="5">
    <source>
        <dbReference type="SAM" id="MobiDB-lite"/>
    </source>
</evidence>
<dbReference type="STRING" id="48709.A0A1D2N9N0"/>
<keyword evidence="6" id="KW-1133">Transmembrane helix</keyword>
<dbReference type="AlphaFoldDB" id="A0A1D2N9N0"/>
<evidence type="ECO:0000256" key="2">
    <source>
        <dbReference type="ARBA" id="ARBA00022487"/>
    </source>
</evidence>
<gene>
    <name evidence="8" type="ORF">Ocin01_04729</name>
</gene>
<dbReference type="PANTHER" id="PTHR43142">
    <property type="entry name" value="CARBOXYLIC ESTER HYDROLASE"/>
    <property type="match status" value="1"/>
</dbReference>
<organism evidence="8 9">
    <name type="scientific">Orchesella cincta</name>
    <name type="common">Springtail</name>
    <name type="synonym">Podura cincta</name>
    <dbReference type="NCBI Taxonomy" id="48709"/>
    <lineage>
        <taxon>Eukaryota</taxon>
        <taxon>Metazoa</taxon>
        <taxon>Ecdysozoa</taxon>
        <taxon>Arthropoda</taxon>
        <taxon>Hexapoda</taxon>
        <taxon>Collembola</taxon>
        <taxon>Entomobryomorpha</taxon>
        <taxon>Entomobryoidea</taxon>
        <taxon>Orchesellidae</taxon>
        <taxon>Orchesellinae</taxon>
        <taxon>Orchesella</taxon>
    </lineage>
</organism>
<evidence type="ECO:0000256" key="6">
    <source>
        <dbReference type="SAM" id="Phobius"/>
    </source>
</evidence>
<feature type="compositionally biased region" description="Basic and acidic residues" evidence="5">
    <location>
        <begin position="524"/>
        <end position="537"/>
    </location>
</feature>
<keyword evidence="6" id="KW-0812">Transmembrane</keyword>
<comment type="caution">
    <text evidence="8">The sequence shown here is derived from an EMBL/GenBank/DDBJ whole genome shotgun (WGS) entry which is preliminary data.</text>
</comment>